<reference evidence="3" key="1">
    <citation type="submission" date="2017-02" db="UniProtKB">
        <authorList>
            <consortium name="WormBaseParasite"/>
        </authorList>
    </citation>
    <scope>IDENTIFICATION</scope>
</reference>
<accession>A0A0N5CE76</accession>
<name>A0A0N5CE76_STREA</name>
<evidence type="ECO:0000313" key="2">
    <source>
        <dbReference type="Proteomes" id="UP000046392"/>
    </source>
</evidence>
<protein>
    <submittedName>
        <fullName evidence="3">VIR protein</fullName>
    </submittedName>
</protein>
<evidence type="ECO:0000256" key="1">
    <source>
        <dbReference type="SAM" id="Phobius"/>
    </source>
</evidence>
<organism evidence="2 3">
    <name type="scientific">Strongyloides papillosus</name>
    <name type="common">Intestinal threadworm</name>
    <dbReference type="NCBI Taxonomy" id="174720"/>
    <lineage>
        <taxon>Eukaryota</taxon>
        <taxon>Metazoa</taxon>
        <taxon>Ecdysozoa</taxon>
        <taxon>Nematoda</taxon>
        <taxon>Chromadorea</taxon>
        <taxon>Rhabditida</taxon>
        <taxon>Tylenchina</taxon>
        <taxon>Panagrolaimomorpha</taxon>
        <taxon>Strongyloidoidea</taxon>
        <taxon>Strongyloididae</taxon>
        <taxon>Strongyloides</taxon>
    </lineage>
</organism>
<feature type="transmembrane region" description="Helical" evidence="1">
    <location>
        <begin position="15"/>
        <end position="35"/>
    </location>
</feature>
<keyword evidence="1" id="KW-0472">Membrane</keyword>
<dbReference type="Proteomes" id="UP000046392">
    <property type="component" value="Unplaced"/>
</dbReference>
<evidence type="ECO:0000313" key="3">
    <source>
        <dbReference type="WBParaSite" id="SPAL_0001616600.1"/>
    </source>
</evidence>
<keyword evidence="1" id="KW-1133">Transmembrane helix</keyword>
<dbReference type="WBParaSite" id="SPAL_0001616600.1">
    <property type="protein sequence ID" value="SPAL_0001616600.1"/>
    <property type="gene ID" value="SPAL_0001616600"/>
</dbReference>
<keyword evidence="1" id="KW-0812">Transmembrane</keyword>
<keyword evidence="2" id="KW-1185">Reference proteome</keyword>
<sequence>MNNIIQISDFAKVSYSTIFTTCSVILLPLLLFFYAKKIRYFIKCSYYGKSSLNEDEETYAVEDARLSRSERMAALNYVDLDYFDVGDRTLDSTICSMGSSHLSRHSINISKSFIDENNTTDKKLENLDVSSQLEAFETPPSAFRNILPKTRKPVPIPERLK</sequence>
<dbReference type="AlphaFoldDB" id="A0A0N5CE76"/>
<proteinExistence type="predicted"/>